<dbReference type="EnsemblMetazoa" id="CPIJ011759-RA">
    <property type="protein sequence ID" value="CPIJ011759-PA"/>
    <property type="gene ID" value="CPIJ011759"/>
</dbReference>
<dbReference type="KEGG" id="cqu:CpipJ_CPIJ011759"/>
<organism>
    <name type="scientific">Culex quinquefasciatus</name>
    <name type="common">Southern house mosquito</name>
    <name type="synonym">Culex pungens</name>
    <dbReference type="NCBI Taxonomy" id="7176"/>
    <lineage>
        <taxon>Eukaryota</taxon>
        <taxon>Metazoa</taxon>
        <taxon>Ecdysozoa</taxon>
        <taxon>Arthropoda</taxon>
        <taxon>Hexapoda</taxon>
        <taxon>Insecta</taxon>
        <taxon>Pterygota</taxon>
        <taxon>Neoptera</taxon>
        <taxon>Endopterygota</taxon>
        <taxon>Diptera</taxon>
        <taxon>Nematocera</taxon>
        <taxon>Culicoidea</taxon>
        <taxon>Culicidae</taxon>
        <taxon>Culicinae</taxon>
        <taxon>Culicini</taxon>
        <taxon>Culex</taxon>
        <taxon>Culex</taxon>
    </lineage>
</organism>
<proteinExistence type="predicted"/>
<evidence type="ECO:0000313" key="1">
    <source>
        <dbReference type="EMBL" id="EDS36298.1"/>
    </source>
</evidence>
<reference evidence="2" key="2">
    <citation type="submission" date="2021-02" db="UniProtKB">
        <authorList>
            <consortium name="EnsemblMetazoa"/>
        </authorList>
    </citation>
    <scope>IDENTIFICATION</scope>
    <source>
        <strain evidence="2">JHB</strain>
    </source>
</reference>
<dbReference type="Proteomes" id="UP000002320">
    <property type="component" value="Unassembled WGS sequence"/>
</dbReference>
<dbReference type="VEuPathDB" id="VectorBase:CPIJ011759"/>
<dbReference type="InParanoid" id="B0WX37"/>
<protein>
    <submittedName>
        <fullName evidence="1 2">Uncharacterized protein</fullName>
    </submittedName>
</protein>
<keyword evidence="3" id="KW-1185">Reference proteome</keyword>
<sequence length="123" mass="13732">MTSLVSIQNPTSMVSARKLLKSYIICIVESCPCFNKHVLPPFVTLPAPGTHNVNTRPANRLAPLGWKSPINIMLWLLIKFGGPPQSGHPLGPHHPRTHTYDTPQQMPFDLLTSHTCTEERVCR</sequence>
<dbReference type="HOGENOM" id="CLU_2017445_0_0_1"/>
<evidence type="ECO:0000313" key="2">
    <source>
        <dbReference type="EnsemblMetazoa" id="CPIJ011759-PA"/>
    </source>
</evidence>
<dbReference type="AlphaFoldDB" id="B0WX37"/>
<reference evidence="1" key="1">
    <citation type="submission" date="2007-03" db="EMBL/GenBank/DDBJ databases">
        <title>Annotation of Culex pipiens quinquefasciatus.</title>
        <authorList>
            <consortium name="The Broad Institute Genome Sequencing Platform"/>
            <person name="Atkinson P.W."/>
            <person name="Hemingway J."/>
            <person name="Christensen B.M."/>
            <person name="Higgs S."/>
            <person name="Kodira C."/>
            <person name="Hannick L."/>
            <person name="Megy K."/>
            <person name="O'Leary S."/>
            <person name="Pearson M."/>
            <person name="Haas B.J."/>
            <person name="Mauceli E."/>
            <person name="Wortman J.R."/>
            <person name="Lee N.H."/>
            <person name="Guigo R."/>
            <person name="Stanke M."/>
            <person name="Alvarado L."/>
            <person name="Amedeo P."/>
            <person name="Antoine C.H."/>
            <person name="Arensburger P."/>
            <person name="Bidwell S.L."/>
            <person name="Crawford M."/>
            <person name="Camaro F."/>
            <person name="Devon K."/>
            <person name="Engels R."/>
            <person name="Hammond M."/>
            <person name="Howarth C."/>
            <person name="Koehrsen M."/>
            <person name="Lawson D."/>
            <person name="Montgomery P."/>
            <person name="Nene V."/>
            <person name="Nusbaum C."/>
            <person name="Puiu D."/>
            <person name="Romero-Severson J."/>
            <person name="Severson D.W."/>
            <person name="Shumway M."/>
            <person name="Sisk P."/>
            <person name="Stolte C."/>
            <person name="Zeng Q."/>
            <person name="Eisenstadt E."/>
            <person name="Fraser-Liggett C."/>
            <person name="Strausberg R."/>
            <person name="Galagan J."/>
            <person name="Birren B."/>
            <person name="Collins F.H."/>
        </authorList>
    </citation>
    <scope>NUCLEOTIDE SEQUENCE [LARGE SCALE GENOMIC DNA]</scope>
    <source>
        <strain evidence="1">JHB</strain>
    </source>
</reference>
<dbReference type="EMBL" id="DS232157">
    <property type="protein sequence ID" value="EDS36298.1"/>
    <property type="molecule type" value="Genomic_DNA"/>
</dbReference>
<evidence type="ECO:0000313" key="3">
    <source>
        <dbReference type="Proteomes" id="UP000002320"/>
    </source>
</evidence>
<name>B0WX37_CULQU</name>
<gene>
    <name evidence="2" type="primary">6044444</name>
    <name evidence="1" type="ORF">CpipJ_CPIJ011759</name>
</gene>
<accession>B0WX37</accession>